<feature type="region of interest" description="Disordered" evidence="1">
    <location>
        <begin position="274"/>
        <end position="301"/>
    </location>
</feature>
<evidence type="ECO:0000256" key="1">
    <source>
        <dbReference type="SAM" id="MobiDB-lite"/>
    </source>
</evidence>
<proteinExistence type="predicted"/>
<reference evidence="2 3" key="1">
    <citation type="submission" date="2019-07" db="EMBL/GenBank/DDBJ databases">
        <title>Draft Genome Sequences of Bacteroides pyogenes Strains Isolated from the Uterus Holstein Dairy Cows with Metritis.</title>
        <authorList>
            <person name="Cunha F."/>
            <person name="Galvao K.N."/>
            <person name="Jeon S.J."/>
            <person name="Jeong K.C."/>
        </authorList>
    </citation>
    <scope>NUCLEOTIDE SEQUENCE [LARGE SCALE GENOMIC DNA]</scope>
    <source>
        <strain evidence="2 3">KG-31</strain>
    </source>
</reference>
<dbReference type="RefSeq" id="WP_021646970.1">
    <property type="nucleotide sequence ID" value="NZ_VKLW01000031.1"/>
</dbReference>
<protein>
    <recommendedName>
        <fullName evidence="4">Peptidase</fullName>
    </recommendedName>
</protein>
<dbReference type="EMBL" id="VKLW01000031">
    <property type="protein sequence ID" value="TYK32401.1"/>
    <property type="molecule type" value="Genomic_DNA"/>
</dbReference>
<evidence type="ECO:0000313" key="3">
    <source>
        <dbReference type="Proteomes" id="UP000324383"/>
    </source>
</evidence>
<dbReference type="AlphaFoldDB" id="A0A5D3E9Z7"/>
<evidence type="ECO:0008006" key="4">
    <source>
        <dbReference type="Google" id="ProtNLM"/>
    </source>
</evidence>
<organism evidence="2 3">
    <name type="scientific">Bacteroides pyogenes</name>
    <dbReference type="NCBI Taxonomy" id="310300"/>
    <lineage>
        <taxon>Bacteria</taxon>
        <taxon>Pseudomonadati</taxon>
        <taxon>Bacteroidota</taxon>
        <taxon>Bacteroidia</taxon>
        <taxon>Bacteroidales</taxon>
        <taxon>Bacteroidaceae</taxon>
        <taxon>Bacteroides</taxon>
    </lineage>
</organism>
<sequence>MSKKRIILSDSSLNRYGYRVLTSGMNIEAFKKNPVMLYMHFRDEGSPIWGNYKAIGHWEDIQIDGEVLSAIPIFDEVDDLSKEVAAKYEAGTYSAASVGIRIIATSANKDLLVPGQTRETVTESELMEASIVDIPANANAVRLYDQSKHAFLGACMDTNSVPALSTLSTEKKMKFKASWPAFLSFLNINKENAETTELSAENLETLHTEFSRLKSEHASLVDAKKDIDGKLAAAGEEISSLKASVAEKEQEVTKLKNEASAKDTEIAQLKEQVENLKKVPSPSPSEPAPQNEPGSDEPKADLAAFCDKNEGDYAGITARLKEEGLL</sequence>
<dbReference type="Proteomes" id="UP000324383">
    <property type="component" value="Unassembled WGS sequence"/>
</dbReference>
<evidence type="ECO:0000313" key="2">
    <source>
        <dbReference type="EMBL" id="TYK32401.1"/>
    </source>
</evidence>
<dbReference type="Gene3D" id="1.20.5.340">
    <property type="match status" value="1"/>
</dbReference>
<gene>
    <name evidence="2" type="ORF">FNJ60_12305</name>
</gene>
<comment type="caution">
    <text evidence="2">The sequence shown here is derived from an EMBL/GenBank/DDBJ whole genome shotgun (WGS) entry which is preliminary data.</text>
</comment>
<name>A0A5D3E9Z7_9BACE</name>
<accession>A0A5D3E9Z7</accession>
<keyword evidence="3" id="KW-1185">Reference proteome</keyword>